<gene>
    <name evidence="1" type="ORF">SSFG_04361</name>
    <name evidence="2" type="ORF">SSFG_05979</name>
</gene>
<proteinExistence type="predicted"/>
<dbReference type="EMBL" id="DS999641">
    <property type="protein sequence ID" value="EFE69118.2"/>
    <property type="molecule type" value="Genomic_DNA"/>
</dbReference>
<reference evidence="2" key="1">
    <citation type="submission" date="2008-10" db="EMBL/GenBank/DDBJ databases">
        <title>Annotation of Streptomyces ghanaensis ATCC 14672.</title>
        <authorList>
            <consortium name="The Broad Institute Genome Sequencing Platform"/>
            <consortium name="Broad Institute Microbial Sequencing Center"/>
            <person name="Fischbach M."/>
            <person name="Ward D."/>
            <person name="Young S."/>
            <person name="Kodira C.D."/>
            <person name="Zeng Q."/>
            <person name="Koehrsen M."/>
            <person name="Godfrey P."/>
            <person name="Alvarado L."/>
            <person name="Berlin A.M."/>
            <person name="Borenstein D."/>
            <person name="Chen Z."/>
            <person name="Engels R."/>
            <person name="Freedman E."/>
            <person name="Gellesch M."/>
            <person name="Goldberg J."/>
            <person name="Griggs A."/>
            <person name="Gujja S."/>
            <person name="Heiman D.I."/>
            <person name="Hepburn T.A."/>
            <person name="Howarth C."/>
            <person name="Jen D."/>
            <person name="Larson L."/>
            <person name="Lewis B."/>
            <person name="Mehta T."/>
            <person name="Park D."/>
            <person name="Pearson M."/>
            <person name="Roberts A."/>
            <person name="Saif S."/>
            <person name="Shea T.D."/>
            <person name="Shenoy N."/>
            <person name="Sisk P."/>
            <person name="Stolte C."/>
            <person name="Sykes S.N."/>
            <person name="Walk T."/>
            <person name="White J."/>
            <person name="Yandava C."/>
            <person name="Straight P."/>
            <person name="Clardy J."/>
            <person name="Hung D."/>
            <person name="Kolter R."/>
            <person name="Mekalanos J."/>
            <person name="Walker S."/>
            <person name="Walsh C.T."/>
            <person name="Wieland B.L.C."/>
            <person name="Ilzarbe M."/>
            <person name="Galagan J."/>
            <person name="Nusbaum C."/>
            <person name="Birren B."/>
        </authorList>
    </citation>
    <scope>NUCLEOTIDE SEQUENCE [LARGE SCALE GENOMIC DNA]</scope>
    <source>
        <strain evidence="2">ATCC 14672</strain>
    </source>
</reference>
<evidence type="ECO:0000313" key="3">
    <source>
        <dbReference type="Proteomes" id="UP000003824"/>
    </source>
</evidence>
<evidence type="ECO:0000313" key="2">
    <source>
        <dbReference type="EMBL" id="EFE70736.2"/>
    </source>
</evidence>
<reference evidence="3" key="3">
    <citation type="submission" date="2008-12" db="EMBL/GenBank/DDBJ databases">
        <title>Annotation of Streptomyces ghanaensis ATCC 14672.</title>
        <authorList>
            <consortium name="The Broad Institute Genome Sequencing Platform"/>
            <consortium name="Broad Institute Microbial Sequencing Center"/>
            <person name="Fischbach M."/>
            <person name="Ward D."/>
            <person name="Young S."/>
            <person name="Kodira C.D."/>
            <person name="Zeng Q."/>
            <person name="Koehrsen M."/>
            <person name="Godfrey P."/>
            <person name="Alvarado L."/>
            <person name="Berlin A.M."/>
            <person name="Borenstein D."/>
            <person name="Chen Z."/>
            <person name="Engels R."/>
            <person name="Freedman E."/>
            <person name="Gellesch M."/>
            <person name="Goldberg J."/>
            <person name="Griggs A."/>
            <person name="Gujja S."/>
            <person name="Heiman D.I."/>
            <person name="Hepburn T.A."/>
            <person name="Howarth C."/>
            <person name="Jen D."/>
            <person name="Larson L."/>
            <person name="Lewis B."/>
            <person name="Mehta T."/>
            <person name="Park D."/>
            <person name="Pearson M."/>
            <person name="Roberts A."/>
            <person name="Saif S."/>
            <person name="Shea T.D."/>
            <person name="Shenoy N."/>
            <person name="Sisk P."/>
            <person name="Stolte C."/>
            <person name="Sykes S.N."/>
            <person name="Walk T."/>
            <person name="White J."/>
            <person name="Yandava C."/>
            <person name="Straight P."/>
            <person name="Clardy J."/>
            <person name="Hung D."/>
            <person name="Kolter R."/>
            <person name="Mekalanos J."/>
            <person name="Walker S."/>
            <person name="Walsh C.T."/>
            <person name="Wieland B.L.C."/>
            <person name="Ilzarbe M."/>
            <person name="Galagan J."/>
            <person name="Nusbaum C."/>
            <person name="Birren B."/>
        </authorList>
    </citation>
    <scope>NUCLEOTIDE SEQUENCE [LARGE SCALE GENOMIC DNA]</scope>
    <source>
        <strain evidence="1">ATCC 14672</strain>
        <strain evidence="3">ATCC 14672 / DSM 40746 / JCM 4963 / KCTC 9882 / NRRL B-12104 / FH 1290</strain>
    </source>
</reference>
<organism evidence="2 3">
    <name type="scientific">Streptomyces viridosporus (strain ATCC 14672 / DSM 40746 / JCM 4963 / KCTC 9882 / NRRL B-12104 / FH 1290)</name>
    <name type="common">Streptomyces ghanaensis</name>
    <dbReference type="NCBI Taxonomy" id="566461"/>
    <lineage>
        <taxon>Bacteria</taxon>
        <taxon>Bacillati</taxon>
        <taxon>Actinomycetota</taxon>
        <taxon>Actinomycetes</taxon>
        <taxon>Kitasatosporales</taxon>
        <taxon>Streptomycetaceae</taxon>
        <taxon>Streptomyces</taxon>
    </lineage>
</organism>
<name>D5ZTW3_STRV1</name>
<dbReference type="EMBL" id="DS999641">
    <property type="protein sequence ID" value="EFE70736.2"/>
    <property type="molecule type" value="Genomic_DNA"/>
</dbReference>
<dbReference type="AlphaFoldDB" id="D5ZTW3"/>
<evidence type="ECO:0000313" key="1">
    <source>
        <dbReference type="EMBL" id="EFE69118.2"/>
    </source>
</evidence>
<dbReference type="Proteomes" id="UP000003824">
    <property type="component" value="Unassembled WGS sequence"/>
</dbReference>
<sequence length="31" mass="3523">MAPLLPKLRGHFAEFLNHSSPERLGILYLTT</sequence>
<accession>D5ZTW3</accession>
<reference evidence="3" key="2">
    <citation type="submission" date="2008-12" db="EMBL/GenBank/DDBJ databases">
        <title>Annotation of Streptomyces ghanaensis ATCC 14672.</title>
        <authorList>
            <consortium name="The Broad Institute Genome Sequencing Platform"/>
            <consortium name="Broad Institute Microbial Sequencing Center"/>
            <person name="Fischbach M."/>
            <person name="Ward D."/>
            <person name="Young S."/>
            <person name="Kodira C.D."/>
            <person name="Zeng Q."/>
            <person name="Koehrsen M."/>
            <person name="Godfrey P."/>
            <person name="Alvarado L."/>
            <person name="Berlin A.M."/>
            <person name="Borenstein D."/>
            <person name="Chen Z."/>
            <person name="Engels R."/>
            <person name="Freedman E."/>
            <person name="Gellesch M."/>
            <person name="Goldberg J."/>
            <person name="Griggs A."/>
            <person name="Gujja S."/>
            <person name="Heiman D.I."/>
            <person name="Hepburn T.A."/>
            <person name="Howarth C."/>
            <person name="Jen D."/>
            <person name="Larson L."/>
            <person name="Lewis B."/>
            <person name="Mehta T."/>
            <person name="Park D."/>
            <person name="Pearson M."/>
            <person name="Roberts A."/>
            <person name="Saif S."/>
            <person name="Shea T.D."/>
            <person name="Shenoy N."/>
            <person name="Sisk P."/>
            <person name="Stolte C."/>
            <person name="Sykes S.N."/>
            <person name="Walk T."/>
            <person name="White J."/>
            <person name="Yandava C."/>
            <person name="Straight P."/>
            <person name="Clardy J."/>
            <person name="Hung D."/>
            <person name="Kolter R."/>
            <person name="Mekalanos J."/>
            <person name="Walker S."/>
            <person name="Walsh C.T."/>
            <person name="Wieland B.L.C."/>
            <person name="Ilzarbe M."/>
            <person name="Galagan J."/>
            <person name="Nusbaum C."/>
            <person name="Birren B."/>
        </authorList>
    </citation>
    <scope>NUCLEOTIDE SEQUENCE [LARGE SCALE GENOMIC DNA]</scope>
    <source>
        <strain evidence="3">ATCC 14672 / DSM 40746 / JCM 4963 / KCTC 9882 / NRRL B-12104 / FH 1290</strain>
    </source>
</reference>
<protein>
    <submittedName>
        <fullName evidence="2">Uncharacterized protein</fullName>
    </submittedName>
</protein>